<dbReference type="InterPro" id="IPR045857">
    <property type="entry name" value="O16G_dom_2"/>
</dbReference>
<gene>
    <name evidence="5" type="ORF">H7965_17115</name>
</gene>
<dbReference type="Pfam" id="PF00128">
    <property type="entry name" value="Alpha-amylase"/>
    <property type="match status" value="1"/>
</dbReference>
<dbReference type="SUPFAM" id="SSF51445">
    <property type="entry name" value="(Trans)glycosidases"/>
    <property type="match status" value="1"/>
</dbReference>
<dbReference type="Gene3D" id="3.90.400.10">
    <property type="entry name" value="Oligo-1,6-glucosidase, Domain 2"/>
    <property type="match status" value="1"/>
</dbReference>
<evidence type="ECO:0000256" key="3">
    <source>
        <dbReference type="ARBA" id="ARBA00023295"/>
    </source>
</evidence>
<dbReference type="Gene3D" id="3.20.20.80">
    <property type="entry name" value="Glycosidases"/>
    <property type="match status" value="1"/>
</dbReference>
<dbReference type="AlphaFoldDB" id="A0A9X0UER1"/>
<evidence type="ECO:0000256" key="1">
    <source>
        <dbReference type="ARBA" id="ARBA00008061"/>
    </source>
</evidence>
<keyword evidence="6" id="KW-1185">Reference proteome</keyword>
<organism evidence="5 6">
    <name type="scientific">Siccirubricoccus deserti</name>
    <dbReference type="NCBI Taxonomy" id="2013562"/>
    <lineage>
        <taxon>Bacteria</taxon>
        <taxon>Pseudomonadati</taxon>
        <taxon>Pseudomonadota</taxon>
        <taxon>Alphaproteobacteria</taxon>
        <taxon>Acetobacterales</taxon>
        <taxon>Roseomonadaceae</taxon>
        <taxon>Siccirubricoccus</taxon>
    </lineage>
</organism>
<dbReference type="PANTHER" id="PTHR10357">
    <property type="entry name" value="ALPHA-AMYLASE FAMILY MEMBER"/>
    <property type="match status" value="1"/>
</dbReference>
<dbReference type="InterPro" id="IPR006047">
    <property type="entry name" value="GH13_cat_dom"/>
</dbReference>
<evidence type="ECO:0000313" key="5">
    <source>
        <dbReference type="EMBL" id="MBC4017038.1"/>
    </source>
</evidence>
<accession>A0A9X0UER1</accession>
<dbReference type="Proteomes" id="UP000600101">
    <property type="component" value="Unassembled WGS sequence"/>
</dbReference>
<evidence type="ECO:0000313" key="6">
    <source>
        <dbReference type="Proteomes" id="UP000600101"/>
    </source>
</evidence>
<dbReference type="SMART" id="SM00642">
    <property type="entry name" value="Aamy"/>
    <property type="match status" value="1"/>
</dbReference>
<dbReference type="FunFam" id="3.90.400.10:FF:000002">
    <property type="entry name" value="Sucrose isomerase"/>
    <property type="match status" value="1"/>
</dbReference>
<dbReference type="GO" id="GO:0004556">
    <property type="term" value="F:alpha-amylase activity"/>
    <property type="evidence" value="ECO:0007669"/>
    <property type="project" value="TreeGrafter"/>
</dbReference>
<proteinExistence type="inferred from homology"/>
<feature type="domain" description="Glycosyl hydrolase family 13 catalytic" evidence="4">
    <location>
        <begin position="16"/>
        <end position="395"/>
    </location>
</feature>
<comment type="similarity">
    <text evidence="1">Belongs to the glycosyl hydrolase 13 family.</text>
</comment>
<keyword evidence="2" id="KW-0378">Hydrolase</keyword>
<reference evidence="5" key="1">
    <citation type="submission" date="2020-08" db="EMBL/GenBank/DDBJ databases">
        <authorList>
            <person name="Hu Y."/>
            <person name="Nguyen S.V."/>
            <person name="Li F."/>
            <person name="Fanning S."/>
        </authorList>
    </citation>
    <scope>NUCLEOTIDE SEQUENCE</scope>
    <source>
        <strain evidence="5">SYSU D8009</strain>
    </source>
</reference>
<comment type="caution">
    <text evidence="5">The sequence shown here is derived from an EMBL/GenBank/DDBJ whole genome shotgun (WGS) entry which is preliminary data.</text>
</comment>
<sequence length="544" mass="60331">MAVPGHAWWQSGVIYQIYPRSFQDSNGDGVGDLPGILARLDHLVTLGVDAVWISPVYPSPMADFGYDVADYTGIDPAFGTLADFDRLVSAAHARGLRVILDYVPNHSSDRHPWFVESRASRNNARRDWYIWRDPAPDGGPPNNWLSEFGGPAWTLDTATGQYWYHAYLPEQPDLNWRNPKVREAMLDVLRFWLDRGVDGFRIDAIHHLFEDERLRDNPPNPEWRPGLSPARRLIRTHTMDQPEVQEAVAAMRRIADSYPDQRVLIGEAYLPIDRLMAYYGAELSGFQLPFNFHLLSTPWKASAIAALIERYEAALPPGAWPNWVLGNHDRSRIASRLGPAQARVAAMLLLTLRGTPTIYQGEEIGMTDVPIPPERVQDPWERRVPGLGLGRDPVRTPVPWEAGAGAGFTSAAEPWLPLSEDGRPASVAAQARDASSVLSLYRALLALRRAEPGLSVGAYASVATDADEVLAYERRDEVTGRRLRIALNLGNRRRELVGFAPSGRLLLSTHLTRSGEAIRGAMRLGPDEGVVVELGSASGTRTEA</sequence>
<evidence type="ECO:0000259" key="4">
    <source>
        <dbReference type="SMART" id="SM00642"/>
    </source>
</evidence>
<dbReference type="PANTHER" id="PTHR10357:SF179">
    <property type="entry name" value="NEUTRAL AND BASIC AMINO ACID TRANSPORT PROTEIN RBAT"/>
    <property type="match status" value="1"/>
</dbReference>
<evidence type="ECO:0000256" key="2">
    <source>
        <dbReference type="ARBA" id="ARBA00022801"/>
    </source>
</evidence>
<dbReference type="CDD" id="cd11331">
    <property type="entry name" value="AmyAc_OligoGlu_like"/>
    <property type="match status" value="1"/>
</dbReference>
<dbReference type="GO" id="GO:0009313">
    <property type="term" value="P:oligosaccharide catabolic process"/>
    <property type="evidence" value="ECO:0007669"/>
    <property type="project" value="TreeGrafter"/>
</dbReference>
<dbReference type="InterPro" id="IPR017853">
    <property type="entry name" value="GH"/>
</dbReference>
<protein>
    <submittedName>
        <fullName evidence="5">DUF3459 domain-containing protein</fullName>
    </submittedName>
</protein>
<keyword evidence="3" id="KW-0326">Glycosidase</keyword>
<dbReference type="EMBL" id="JACOMF010000022">
    <property type="protein sequence ID" value="MBC4017038.1"/>
    <property type="molecule type" value="Genomic_DNA"/>
</dbReference>
<name>A0A9X0UER1_9PROT</name>